<dbReference type="NCBIfam" id="TIGR01961">
    <property type="entry name" value="NuoC_fam"/>
    <property type="match status" value="1"/>
</dbReference>
<evidence type="ECO:0000256" key="2">
    <source>
        <dbReference type="ARBA" id="ARBA00022448"/>
    </source>
</evidence>
<gene>
    <name evidence="3" type="primary">nuoC</name>
    <name evidence="7" type="ORF">SAMN05421640_2017</name>
</gene>
<dbReference type="InterPro" id="IPR020396">
    <property type="entry name" value="NADH_UbQ_OxRdtase_CS"/>
</dbReference>
<keyword evidence="3 4" id="KW-0520">NAD</keyword>
<dbReference type="RefSeq" id="WP_089356733.1">
    <property type="nucleotide sequence ID" value="NZ_FZPD01000003.1"/>
</dbReference>
<evidence type="ECO:0000313" key="8">
    <source>
        <dbReference type="Proteomes" id="UP000198393"/>
    </source>
</evidence>
<dbReference type="InterPro" id="IPR001268">
    <property type="entry name" value="NADH_UbQ_OxRdtase_30kDa_su"/>
</dbReference>
<dbReference type="InterPro" id="IPR010218">
    <property type="entry name" value="NADH_DH_suC"/>
</dbReference>
<dbReference type="OrthoDB" id="9803286at2"/>
<evidence type="ECO:0000259" key="6">
    <source>
        <dbReference type="Pfam" id="PF00329"/>
    </source>
</evidence>
<sequence length="160" mass="18650">MQFEEIKSLIEKELSGSVLGEDLISTPKALLIDSSQIKSVCEFLHTHEKTYFDSLSCLTGLDNGEEANTMEVIYHMYSIPFDLHLTLRVALDRSKPTVDSVTDIWKTADWHEREAYDLLGIQFKGHPDLRRILLPDDWEGYPLRKDYVEQEKYHEVKVKY</sequence>
<dbReference type="AlphaFoldDB" id="A0A239J7T2"/>
<dbReference type="SUPFAM" id="SSF143243">
    <property type="entry name" value="Nqo5-like"/>
    <property type="match status" value="1"/>
</dbReference>
<dbReference type="EC" id="7.1.1.-" evidence="3"/>
<dbReference type="PANTHER" id="PTHR10884">
    <property type="entry name" value="NADH DEHYDROGENASE UBIQUINONE IRON-SULFUR PROTEIN 3"/>
    <property type="match status" value="1"/>
</dbReference>
<dbReference type="PROSITE" id="PS00542">
    <property type="entry name" value="COMPLEX1_30K"/>
    <property type="match status" value="1"/>
</dbReference>
<dbReference type="InterPro" id="IPR037232">
    <property type="entry name" value="NADH_quin_OxRdtase_su_C/D-like"/>
</dbReference>
<feature type="domain" description="NADH:ubiquinone oxidoreductase 30kDa subunit" evidence="6">
    <location>
        <begin position="32"/>
        <end position="151"/>
    </location>
</feature>
<dbReference type="GO" id="GO:0050136">
    <property type="term" value="F:NADH dehydrogenase (quinone) (non-electrogenic) activity"/>
    <property type="evidence" value="ECO:0007669"/>
    <property type="project" value="UniProtKB-UniRule"/>
</dbReference>
<dbReference type="GO" id="GO:0048038">
    <property type="term" value="F:quinone binding"/>
    <property type="evidence" value="ECO:0007669"/>
    <property type="project" value="UniProtKB-KW"/>
</dbReference>
<keyword evidence="3" id="KW-1003">Cell membrane</keyword>
<proteinExistence type="inferred from homology"/>
<dbReference type="Pfam" id="PF00329">
    <property type="entry name" value="Complex1_30kDa"/>
    <property type="match status" value="1"/>
</dbReference>
<evidence type="ECO:0000256" key="4">
    <source>
        <dbReference type="RuleBase" id="RU003456"/>
    </source>
</evidence>
<keyword evidence="8" id="KW-1185">Reference proteome</keyword>
<dbReference type="PANTHER" id="PTHR10884:SF14">
    <property type="entry name" value="NADH DEHYDROGENASE [UBIQUINONE] IRON-SULFUR PROTEIN 3, MITOCHONDRIAL"/>
    <property type="match status" value="1"/>
</dbReference>
<keyword evidence="3" id="KW-0472">Membrane</keyword>
<reference evidence="7 8" key="1">
    <citation type="submission" date="2017-06" db="EMBL/GenBank/DDBJ databases">
        <authorList>
            <person name="Kim H.J."/>
            <person name="Triplett B.A."/>
        </authorList>
    </citation>
    <scope>NUCLEOTIDE SEQUENCE [LARGE SCALE GENOMIC DNA]</scope>
    <source>
        <strain evidence="7 8">DSM 19307</strain>
    </source>
</reference>
<dbReference type="EMBL" id="FZPD01000003">
    <property type="protein sequence ID" value="SNT01558.1"/>
    <property type="molecule type" value="Genomic_DNA"/>
</dbReference>
<accession>A0A239J7T2</accession>
<keyword evidence="3 4" id="KW-1278">Translocase</keyword>
<evidence type="ECO:0000313" key="7">
    <source>
        <dbReference type="EMBL" id="SNT01558.1"/>
    </source>
</evidence>
<comment type="similarity">
    <text evidence="1 3 4">Belongs to the complex I 30 kDa subunit family.</text>
</comment>
<evidence type="ECO:0000256" key="3">
    <source>
        <dbReference type="HAMAP-Rule" id="MF_01357"/>
    </source>
</evidence>
<keyword evidence="2 3" id="KW-0813">Transport</keyword>
<organism evidence="7 8">
    <name type="scientific">Ekhidna lutea</name>
    <dbReference type="NCBI Taxonomy" id="447679"/>
    <lineage>
        <taxon>Bacteria</taxon>
        <taxon>Pseudomonadati</taxon>
        <taxon>Bacteroidota</taxon>
        <taxon>Cytophagia</taxon>
        <taxon>Cytophagales</taxon>
        <taxon>Reichenbachiellaceae</taxon>
        <taxon>Ekhidna</taxon>
    </lineage>
</organism>
<dbReference type="GO" id="GO:0008137">
    <property type="term" value="F:NADH dehydrogenase (ubiquinone) activity"/>
    <property type="evidence" value="ECO:0007669"/>
    <property type="project" value="InterPro"/>
</dbReference>
<dbReference type="HAMAP" id="MF_01357">
    <property type="entry name" value="NDH1_NuoC"/>
    <property type="match status" value="1"/>
</dbReference>
<comment type="catalytic activity">
    <reaction evidence="3 5">
        <text>a quinone + NADH + 5 H(+)(in) = a quinol + NAD(+) + 4 H(+)(out)</text>
        <dbReference type="Rhea" id="RHEA:57888"/>
        <dbReference type="ChEBI" id="CHEBI:15378"/>
        <dbReference type="ChEBI" id="CHEBI:24646"/>
        <dbReference type="ChEBI" id="CHEBI:57540"/>
        <dbReference type="ChEBI" id="CHEBI:57945"/>
        <dbReference type="ChEBI" id="CHEBI:132124"/>
    </reaction>
</comment>
<dbReference type="Gene3D" id="3.30.460.80">
    <property type="entry name" value="NADH:ubiquinone oxidoreductase, 30kDa subunit"/>
    <property type="match status" value="1"/>
</dbReference>
<dbReference type="GO" id="GO:0005886">
    <property type="term" value="C:plasma membrane"/>
    <property type="evidence" value="ECO:0007669"/>
    <property type="project" value="UniProtKB-SubCell"/>
</dbReference>
<keyword evidence="3 5" id="KW-0874">Quinone</keyword>
<evidence type="ECO:0000256" key="1">
    <source>
        <dbReference type="ARBA" id="ARBA00007569"/>
    </source>
</evidence>
<protein>
    <recommendedName>
        <fullName evidence="3">NADH-quinone oxidoreductase subunit C</fullName>
        <ecNumber evidence="3">7.1.1.-</ecNumber>
    </recommendedName>
    <alternativeName>
        <fullName evidence="3">NADH dehydrogenase I subunit C</fullName>
    </alternativeName>
    <alternativeName>
        <fullName evidence="3">NDH-1 subunit C</fullName>
    </alternativeName>
</protein>
<dbReference type="Proteomes" id="UP000198393">
    <property type="component" value="Unassembled WGS sequence"/>
</dbReference>
<comment type="function">
    <text evidence="3">NDH-1 shuttles electrons from NADH, via FMN and iron-sulfur (Fe-S) centers, to quinones in the respiratory chain. The immediate electron acceptor for the enzyme in this species is believed to be a menaquinone. Couples the redox reaction to proton translocation (for every two electrons transferred, four hydrogen ions are translocated across the cytoplasmic membrane), and thus conserves the redox energy in a proton gradient.</text>
</comment>
<evidence type="ECO:0000256" key="5">
    <source>
        <dbReference type="RuleBase" id="RU003582"/>
    </source>
</evidence>
<name>A0A239J7T2_EKHLU</name>
<comment type="subunit">
    <text evidence="3">NDH-1 is composed of 14 different subunits. Subunits NuoB, C, D, E, F, and G constitute the peripheral sector of the complex.</text>
</comment>
<comment type="subcellular location">
    <subcellularLocation>
        <location evidence="3">Cell membrane</location>
        <topology evidence="3">Peripheral membrane protein</topology>
        <orientation evidence="3">Cytoplasmic side</orientation>
    </subcellularLocation>
</comment>